<protein>
    <submittedName>
        <fullName evidence="1">Uncharacterized protein</fullName>
    </submittedName>
</protein>
<proteinExistence type="predicted"/>
<evidence type="ECO:0000313" key="2">
    <source>
        <dbReference type="Proteomes" id="UP001341281"/>
    </source>
</evidence>
<evidence type="ECO:0000313" key="1">
    <source>
        <dbReference type="EMBL" id="WVZ86829.1"/>
    </source>
</evidence>
<reference evidence="1 2" key="1">
    <citation type="submission" date="2024-02" db="EMBL/GenBank/DDBJ databases">
        <title>High-quality chromosome-scale genome assembly of Pensacola bahiagrass (Paspalum notatum Flugge var. saurae).</title>
        <authorList>
            <person name="Vega J.M."/>
            <person name="Podio M."/>
            <person name="Orjuela J."/>
            <person name="Siena L.A."/>
            <person name="Pessino S.C."/>
            <person name="Combes M.C."/>
            <person name="Mariac C."/>
            <person name="Albertini E."/>
            <person name="Pupilli F."/>
            <person name="Ortiz J.P.A."/>
            <person name="Leblanc O."/>
        </authorList>
    </citation>
    <scope>NUCLEOTIDE SEQUENCE [LARGE SCALE GENOMIC DNA]</scope>
    <source>
        <strain evidence="1">R1</strain>
        <tissue evidence="1">Leaf</tissue>
    </source>
</reference>
<organism evidence="1 2">
    <name type="scientific">Paspalum notatum var. saurae</name>
    <dbReference type="NCBI Taxonomy" id="547442"/>
    <lineage>
        <taxon>Eukaryota</taxon>
        <taxon>Viridiplantae</taxon>
        <taxon>Streptophyta</taxon>
        <taxon>Embryophyta</taxon>
        <taxon>Tracheophyta</taxon>
        <taxon>Spermatophyta</taxon>
        <taxon>Magnoliopsida</taxon>
        <taxon>Liliopsida</taxon>
        <taxon>Poales</taxon>
        <taxon>Poaceae</taxon>
        <taxon>PACMAD clade</taxon>
        <taxon>Panicoideae</taxon>
        <taxon>Andropogonodae</taxon>
        <taxon>Paspaleae</taxon>
        <taxon>Paspalinae</taxon>
        <taxon>Paspalum</taxon>
    </lineage>
</organism>
<keyword evidence="2" id="KW-1185">Reference proteome</keyword>
<gene>
    <name evidence="1" type="ORF">U9M48_033553</name>
</gene>
<name>A0AAQ3UA11_PASNO</name>
<accession>A0AAQ3UA11</accession>
<sequence>MVAVRRGLAMGDWVIRAPLASAVYPPGPGRHSAGSVQRTARYGQPKHTGALSFMYTGRVALHHAQSSVYVRLLNLIQFIITPPKSKRPAR</sequence>
<dbReference type="Proteomes" id="UP001341281">
    <property type="component" value="Chromosome 07"/>
</dbReference>
<dbReference type="EMBL" id="CP144751">
    <property type="protein sequence ID" value="WVZ86829.1"/>
    <property type="molecule type" value="Genomic_DNA"/>
</dbReference>
<dbReference type="AlphaFoldDB" id="A0AAQ3UA11"/>